<accession>A0ABD3MS36</accession>
<reference evidence="2 3" key="1">
    <citation type="submission" date="2024-10" db="EMBL/GenBank/DDBJ databases">
        <title>Updated reference genomes for cyclostephanoid diatoms.</title>
        <authorList>
            <person name="Roberts W.R."/>
            <person name="Alverson A.J."/>
        </authorList>
    </citation>
    <scope>NUCLEOTIDE SEQUENCE [LARGE SCALE GENOMIC DNA]</scope>
    <source>
        <strain evidence="2 3">AJA010-31</strain>
    </source>
</reference>
<feature type="compositionally biased region" description="Basic and acidic residues" evidence="1">
    <location>
        <begin position="204"/>
        <end position="213"/>
    </location>
</feature>
<proteinExistence type="predicted"/>
<feature type="compositionally biased region" description="Basic and acidic residues" evidence="1">
    <location>
        <begin position="128"/>
        <end position="138"/>
    </location>
</feature>
<protein>
    <submittedName>
        <fullName evidence="2">Uncharacterized protein</fullName>
    </submittedName>
</protein>
<evidence type="ECO:0000313" key="3">
    <source>
        <dbReference type="Proteomes" id="UP001530400"/>
    </source>
</evidence>
<feature type="compositionally biased region" description="Basic residues" evidence="1">
    <location>
        <begin position="156"/>
        <end position="170"/>
    </location>
</feature>
<organism evidence="2 3">
    <name type="scientific">Cyclotella atomus</name>
    <dbReference type="NCBI Taxonomy" id="382360"/>
    <lineage>
        <taxon>Eukaryota</taxon>
        <taxon>Sar</taxon>
        <taxon>Stramenopiles</taxon>
        <taxon>Ochrophyta</taxon>
        <taxon>Bacillariophyta</taxon>
        <taxon>Coscinodiscophyceae</taxon>
        <taxon>Thalassiosirophycidae</taxon>
        <taxon>Stephanodiscales</taxon>
        <taxon>Stephanodiscaceae</taxon>
        <taxon>Cyclotella</taxon>
    </lineage>
</organism>
<keyword evidence="3" id="KW-1185">Reference proteome</keyword>
<dbReference type="PANTHER" id="PTHR39441:SF1">
    <property type="entry name" value="DUF2252 DOMAIN-CONTAINING PROTEIN"/>
    <property type="match status" value="1"/>
</dbReference>
<feature type="region of interest" description="Disordered" evidence="1">
    <location>
        <begin position="800"/>
        <end position="821"/>
    </location>
</feature>
<feature type="region of interest" description="Disordered" evidence="1">
    <location>
        <begin position="128"/>
        <end position="218"/>
    </location>
</feature>
<dbReference type="Pfam" id="PF10009">
    <property type="entry name" value="DUF2252"/>
    <property type="match status" value="1"/>
</dbReference>
<gene>
    <name evidence="2" type="ORF">ACHAWO_009581</name>
</gene>
<feature type="compositionally biased region" description="Basic and acidic residues" evidence="1">
    <location>
        <begin position="171"/>
        <end position="191"/>
    </location>
</feature>
<feature type="compositionally biased region" description="Basic residues" evidence="1">
    <location>
        <begin position="139"/>
        <end position="148"/>
    </location>
</feature>
<comment type="caution">
    <text evidence="2">The sequence shown here is derived from an EMBL/GenBank/DDBJ whole genome shotgun (WGS) entry which is preliminary data.</text>
</comment>
<evidence type="ECO:0000256" key="1">
    <source>
        <dbReference type="SAM" id="MobiDB-lite"/>
    </source>
</evidence>
<dbReference type="PANTHER" id="PTHR39441">
    <property type="entry name" value="DUF2252 DOMAIN-CONTAINING PROTEIN"/>
    <property type="match status" value="1"/>
</dbReference>
<name>A0ABD3MS36_9STRA</name>
<sequence length="821" mass="91530">MNEPTPEDCLPIREIRVPDDEDNLTLPSELSNLLTYNNGQGYVDHVALGSSNHQRTHLTNPTGYSDASHETSITKRAFQLASILALLSMCVLLYADVVVNMNSAEDAMLDQWDIESDVPSVRGDRFDAVTQKSDEQQKHQKTSFWHKLRNVDAKSTKTHQKKAKTHKKDAKSKDDDSKSDDDKYDAQDDQKPVTGADSIIEEDDHAKKSRMTDDDGDEIIYPKTDIHYEPKLIPADVIAAATTDDSKYKIYKPMDITEAKKRCEYVTQTFEDQNVGVSQEFLKDKYIAQSVDPNVFYRATALLFWKDFGGGNWGKEEGKNIHLEDLVLLDDAKYEDGTPLSPMSTWTWVTGDQHLTNFGAWRNRGGEVVFSVNDFDEAAIYDFHIDVLRIAVSICNHGFTNGLSIDQVSEALEAFTFKYVKTAIGYVGGDAALLYELTADTSTGVLRDFLEDVGNKKSKDKQLDKFTETGKDGMRQFSLNNDSRLEDVPIVLENKIRDQMVSTKYGASMMKMGWRVRGWDDDFFEILDIARRVGSGIGSYGVDRFYVLLKGTDTSLGGDDGGDPSVILDIKYEPTSAVMETLDEDNKAWYNHMFQNEADRTAIAQRRLTSYTDPFVGWIEIDGNPYYIRQRSPWKASFEMSGLTDPNSYVEFIEQIAIATATSHVRGSESKSPGQFKHVIKVLLAALKKLVVSIAPVLLVCSKTNAYSPSMTRRGWIAIAKTKSAASLVFASGAVPSAANAVVERNEALCATGFFVNIYQYKCTDIGDIEEDGKAKELSNEENSSVNSLMGKLGLDESTSFVSDKTTSTNSDVTKSSQGYK</sequence>
<dbReference type="EMBL" id="JALLPJ020001413">
    <property type="protein sequence ID" value="KAL3764766.1"/>
    <property type="molecule type" value="Genomic_DNA"/>
</dbReference>
<dbReference type="Proteomes" id="UP001530400">
    <property type="component" value="Unassembled WGS sequence"/>
</dbReference>
<dbReference type="AlphaFoldDB" id="A0ABD3MS36"/>
<evidence type="ECO:0000313" key="2">
    <source>
        <dbReference type="EMBL" id="KAL3764766.1"/>
    </source>
</evidence>
<dbReference type="InterPro" id="IPR018721">
    <property type="entry name" value="DUF2252"/>
</dbReference>